<evidence type="ECO:0000313" key="2">
    <source>
        <dbReference type="EMBL" id="RPE14341.1"/>
    </source>
</evidence>
<dbReference type="AlphaFoldDB" id="A0A3N4Q9X1"/>
<evidence type="ECO:0008006" key="4">
    <source>
        <dbReference type="Google" id="ProtNLM"/>
    </source>
</evidence>
<protein>
    <recommendedName>
        <fullName evidence="4">Transmembrane family 220, helix</fullName>
    </recommendedName>
</protein>
<feature type="transmembrane region" description="Helical" evidence="1">
    <location>
        <begin position="102"/>
        <end position="120"/>
    </location>
</feature>
<dbReference type="Pfam" id="PF15071">
    <property type="entry name" value="TMEM220"/>
    <property type="match status" value="1"/>
</dbReference>
<comment type="caution">
    <text evidence="2">The sequence shown here is derived from an EMBL/GenBank/DDBJ whole genome shotgun (WGS) entry which is preliminary data.</text>
</comment>
<feature type="transmembrane region" description="Helical" evidence="1">
    <location>
        <begin position="26"/>
        <end position="44"/>
    </location>
</feature>
<dbReference type="PANTHER" id="PTHR34262:SF1">
    <property type="entry name" value="TRANSMEMBRANE PROTEIN 220"/>
    <property type="match status" value="1"/>
</dbReference>
<dbReference type="Proteomes" id="UP000278351">
    <property type="component" value="Unassembled WGS sequence"/>
</dbReference>
<keyword evidence="1" id="KW-0472">Membrane</keyword>
<keyword evidence="3" id="KW-1185">Reference proteome</keyword>
<dbReference type="EMBL" id="RPDH01000001">
    <property type="protein sequence ID" value="RPE14341.1"/>
    <property type="molecule type" value="Genomic_DNA"/>
</dbReference>
<feature type="transmembrane region" description="Helical" evidence="1">
    <location>
        <begin position="51"/>
        <end position="68"/>
    </location>
</feature>
<organism evidence="2 3">
    <name type="scientific">Chitinophaga lutea</name>
    <dbReference type="NCBI Taxonomy" id="2488634"/>
    <lineage>
        <taxon>Bacteria</taxon>
        <taxon>Pseudomonadati</taxon>
        <taxon>Bacteroidota</taxon>
        <taxon>Chitinophagia</taxon>
        <taxon>Chitinophagales</taxon>
        <taxon>Chitinophagaceae</taxon>
        <taxon>Chitinophaga</taxon>
    </lineage>
</organism>
<accession>A0A3N4Q9X1</accession>
<keyword evidence="1" id="KW-0812">Transmembrane</keyword>
<gene>
    <name evidence="2" type="ORF">EGT74_05045</name>
</gene>
<name>A0A3N4Q9X1_9BACT</name>
<keyword evidence="1" id="KW-1133">Transmembrane helix</keyword>
<dbReference type="OrthoDB" id="329078at2"/>
<dbReference type="RefSeq" id="WP_123845428.1">
    <property type="nucleotide sequence ID" value="NZ_RPDH01000001.1"/>
</dbReference>
<dbReference type="PANTHER" id="PTHR34262">
    <property type="entry name" value="TRANSMEMBRANE PROTEIN 220"/>
    <property type="match status" value="1"/>
</dbReference>
<reference evidence="2 3" key="1">
    <citation type="submission" date="2018-11" db="EMBL/GenBank/DDBJ databases">
        <title>Chitinophaga lutea sp.nov., isolate from arsenic contaminated soil.</title>
        <authorList>
            <person name="Zong Y."/>
        </authorList>
    </citation>
    <scope>NUCLEOTIDE SEQUENCE [LARGE SCALE GENOMIC DNA]</scope>
    <source>
        <strain evidence="2 3">ZY74</strain>
    </source>
</reference>
<proteinExistence type="predicted"/>
<evidence type="ECO:0000313" key="3">
    <source>
        <dbReference type="Proteomes" id="UP000278351"/>
    </source>
</evidence>
<dbReference type="InterPro" id="IPR029377">
    <property type="entry name" value="TMEM220"/>
</dbReference>
<sequence>MKIFNVVFCVLFVLFAALQFNDPDPYIWVPIYLYGAIFCALAVAGKYYKGWYLFGILAALTYAVYLFFAKDGVLSWMTEHQAENIAGTMKAEKPWIEDTREFFGLFIIVIVLLVNFVNTGQKSAKKMRKKMMKIR</sequence>
<evidence type="ECO:0000256" key="1">
    <source>
        <dbReference type="SAM" id="Phobius"/>
    </source>
</evidence>